<dbReference type="AlphaFoldDB" id="A0A437P2C1"/>
<name>A0A437P2C1_9HYPH</name>
<dbReference type="InterPro" id="IPR050129">
    <property type="entry name" value="Zn_alcohol_dh"/>
</dbReference>
<evidence type="ECO:0000256" key="1">
    <source>
        <dbReference type="ARBA" id="ARBA00022723"/>
    </source>
</evidence>
<evidence type="ECO:0000256" key="4">
    <source>
        <dbReference type="RuleBase" id="RU361277"/>
    </source>
</evidence>
<evidence type="ECO:0000256" key="3">
    <source>
        <dbReference type="ARBA" id="ARBA00023002"/>
    </source>
</evidence>
<comment type="similarity">
    <text evidence="4">Belongs to the zinc-containing alcohol dehydrogenase family.</text>
</comment>
<comment type="caution">
    <text evidence="6">The sequence shown here is derived from an EMBL/GenBank/DDBJ whole genome shotgun (WGS) entry which is preliminary data.</text>
</comment>
<keyword evidence="7" id="KW-1185">Reference proteome</keyword>
<evidence type="ECO:0000313" key="7">
    <source>
        <dbReference type="Proteomes" id="UP000286997"/>
    </source>
</evidence>
<dbReference type="GO" id="GO:0016616">
    <property type="term" value="F:oxidoreductase activity, acting on the CH-OH group of donors, NAD or NADP as acceptor"/>
    <property type="evidence" value="ECO:0007669"/>
    <property type="project" value="UniProtKB-ARBA"/>
</dbReference>
<dbReference type="InterPro" id="IPR036291">
    <property type="entry name" value="NAD(P)-bd_dom_sf"/>
</dbReference>
<dbReference type="Proteomes" id="UP000286997">
    <property type="component" value="Unassembled WGS sequence"/>
</dbReference>
<dbReference type="InterPro" id="IPR011032">
    <property type="entry name" value="GroES-like_sf"/>
</dbReference>
<keyword evidence="1 4" id="KW-0479">Metal-binding</keyword>
<dbReference type="RefSeq" id="WP_127731364.1">
    <property type="nucleotide sequence ID" value="NZ_SACP01000016.1"/>
</dbReference>
<dbReference type="SUPFAM" id="SSF51735">
    <property type="entry name" value="NAD(P)-binding Rossmann-fold domains"/>
    <property type="match status" value="1"/>
</dbReference>
<dbReference type="OrthoDB" id="9809185at2"/>
<keyword evidence="3" id="KW-0560">Oxidoreductase</keyword>
<gene>
    <name evidence="6" type="ORF">EOE48_17285</name>
</gene>
<sequence length="356" mass="36691">MLALRKTAAAFGLDLVEVAAPSPPPAGHATVAVAAAGICGSDIHAYEWTPGYEFMAAAMPVTMGHEFAGTVRAVGDGVTGLTPGDAVTCWPTVACGACPACEAGRPQECRDRAIVGLHRDGGFAAEVTVPARNLRRLPTGLPLDVAALTEPLSIAVNAVDVAEVSPGDRVVVLGPGPIGLGIAWVAQGRGARVLLAGLDDAQRLATARRLGLTDCVDLRDESLDAAVRRVFGDAADRVIEATGVARSVSDGLAVLRAGGVMVAAGIHSAPLTLDLTGFVRGKKQLRAAHDTTPRALDEAIRLLAAHAGTLAELITHRRPLAAAVEAFDLARSRAAVKVMLLPEPGDGDTHRRETRA</sequence>
<dbReference type="Pfam" id="PF00107">
    <property type="entry name" value="ADH_zinc_N"/>
    <property type="match status" value="1"/>
</dbReference>
<dbReference type="GO" id="GO:0008270">
    <property type="term" value="F:zinc ion binding"/>
    <property type="evidence" value="ECO:0007669"/>
    <property type="project" value="InterPro"/>
</dbReference>
<dbReference type="Pfam" id="PF08240">
    <property type="entry name" value="ADH_N"/>
    <property type="match status" value="1"/>
</dbReference>
<accession>A0A437P2C1</accession>
<dbReference type="PROSITE" id="PS00059">
    <property type="entry name" value="ADH_ZINC"/>
    <property type="match status" value="1"/>
</dbReference>
<reference evidence="6 7" key="1">
    <citation type="submission" date="2019-01" db="EMBL/GenBank/DDBJ databases">
        <authorList>
            <person name="Chen W.-M."/>
        </authorList>
    </citation>
    <scope>NUCLEOTIDE SEQUENCE [LARGE SCALE GENOMIC DNA]</scope>
    <source>
        <strain evidence="6 7">TER-1</strain>
    </source>
</reference>
<keyword evidence="2 4" id="KW-0862">Zinc</keyword>
<proteinExistence type="inferred from homology"/>
<dbReference type="SMART" id="SM00829">
    <property type="entry name" value="PKS_ER"/>
    <property type="match status" value="1"/>
</dbReference>
<dbReference type="InterPro" id="IPR002328">
    <property type="entry name" value="ADH_Zn_CS"/>
</dbReference>
<comment type="cofactor">
    <cofactor evidence="4">
        <name>Zn(2+)</name>
        <dbReference type="ChEBI" id="CHEBI:29105"/>
    </cofactor>
</comment>
<dbReference type="PANTHER" id="PTHR43401">
    <property type="entry name" value="L-THREONINE 3-DEHYDROGENASE"/>
    <property type="match status" value="1"/>
</dbReference>
<evidence type="ECO:0000313" key="6">
    <source>
        <dbReference type="EMBL" id="RVU16437.1"/>
    </source>
</evidence>
<dbReference type="Gene3D" id="3.40.50.720">
    <property type="entry name" value="NAD(P)-binding Rossmann-like Domain"/>
    <property type="match status" value="1"/>
</dbReference>
<dbReference type="InterPro" id="IPR013154">
    <property type="entry name" value="ADH-like_N"/>
</dbReference>
<dbReference type="SUPFAM" id="SSF50129">
    <property type="entry name" value="GroES-like"/>
    <property type="match status" value="1"/>
</dbReference>
<dbReference type="EMBL" id="SACP01000016">
    <property type="protein sequence ID" value="RVU16437.1"/>
    <property type="molecule type" value="Genomic_DNA"/>
</dbReference>
<dbReference type="InterPro" id="IPR020843">
    <property type="entry name" value="ER"/>
</dbReference>
<dbReference type="PANTHER" id="PTHR43401:SF2">
    <property type="entry name" value="L-THREONINE 3-DEHYDROGENASE"/>
    <property type="match status" value="1"/>
</dbReference>
<organism evidence="6 7">
    <name type="scientific">Methylobacterium oryzihabitans</name>
    <dbReference type="NCBI Taxonomy" id="2499852"/>
    <lineage>
        <taxon>Bacteria</taxon>
        <taxon>Pseudomonadati</taxon>
        <taxon>Pseudomonadota</taxon>
        <taxon>Alphaproteobacteria</taxon>
        <taxon>Hyphomicrobiales</taxon>
        <taxon>Methylobacteriaceae</taxon>
        <taxon>Methylobacterium</taxon>
    </lineage>
</organism>
<evidence type="ECO:0000259" key="5">
    <source>
        <dbReference type="SMART" id="SM00829"/>
    </source>
</evidence>
<protein>
    <submittedName>
        <fullName evidence="6">Sorbitol dehydrogenase</fullName>
    </submittedName>
</protein>
<evidence type="ECO:0000256" key="2">
    <source>
        <dbReference type="ARBA" id="ARBA00022833"/>
    </source>
</evidence>
<feature type="domain" description="Enoyl reductase (ER)" evidence="5">
    <location>
        <begin position="12"/>
        <end position="340"/>
    </location>
</feature>
<dbReference type="Gene3D" id="3.90.180.10">
    <property type="entry name" value="Medium-chain alcohol dehydrogenases, catalytic domain"/>
    <property type="match status" value="1"/>
</dbReference>
<dbReference type="InterPro" id="IPR013149">
    <property type="entry name" value="ADH-like_C"/>
</dbReference>